<dbReference type="EMBL" id="CM056742">
    <property type="protein sequence ID" value="KAJ8678423.1"/>
    <property type="molecule type" value="Genomic_DNA"/>
</dbReference>
<organism evidence="1 2">
    <name type="scientific">Eretmocerus hayati</name>
    <dbReference type="NCBI Taxonomy" id="131215"/>
    <lineage>
        <taxon>Eukaryota</taxon>
        <taxon>Metazoa</taxon>
        <taxon>Ecdysozoa</taxon>
        <taxon>Arthropoda</taxon>
        <taxon>Hexapoda</taxon>
        <taxon>Insecta</taxon>
        <taxon>Pterygota</taxon>
        <taxon>Neoptera</taxon>
        <taxon>Endopterygota</taxon>
        <taxon>Hymenoptera</taxon>
        <taxon>Apocrita</taxon>
        <taxon>Proctotrupomorpha</taxon>
        <taxon>Chalcidoidea</taxon>
        <taxon>Aphelinidae</taxon>
        <taxon>Aphelininae</taxon>
        <taxon>Eretmocerus</taxon>
    </lineage>
</organism>
<evidence type="ECO:0000313" key="1">
    <source>
        <dbReference type="EMBL" id="KAJ8678423.1"/>
    </source>
</evidence>
<sequence>MRFFYTRLLNCSQDSLYAESTEVVRDIVQAARDIGGEDFVDMNESDISELVHPYDEQLTAEEVYVMISEPTGLEESHDVEIEDVAISSATVVRIMKLGQDMVEEAISNDPIITRGLRLKYGLQSLLAEYEELFRDIKRRAKQKKIDEFFHKQ</sequence>
<comment type="caution">
    <text evidence="1">The sequence shown here is derived from an EMBL/GenBank/DDBJ whole genome shotgun (WGS) entry which is preliminary data.</text>
</comment>
<keyword evidence="2" id="KW-1185">Reference proteome</keyword>
<dbReference type="Proteomes" id="UP001239111">
    <property type="component" value="Chromosome 2"/>
</dbReference>
<reference evidence="1" key="1">
    <citation type="submission" date="2023-04" db="EMBL/GenBank/DDBJ databases">
        <title>A chromosome-level genome assembly of the parasitoid wasp Eretmocerus hayati.</title>
        <authorList>
            <person name="Zhong Y."/>
            <person name="Liu S."/>
            <person name="Liu Y."/>
        </authorList>
    </citation>
    <scope>NUCLEOTIDE SEQUENCE</scope>
    <source>
        <strain evidence="1">ZJU_SS_LIU_2023</strain>
    </source>
</reference>
<accession>A0ACC2P5P0</accession>
<protein>
    <submittedName>
        <fullName evidence="1">Uncharacterized protein</fullName>
    </submittedName>
</protein>
<proteinExistence type="predicted"/>
<name>A0ACC2P5P0_9HYME</name>
<gene>
    <name evidence="1" type="ORF">QAD02_014210</name>
</gene>
<evidence type="ECO:0000313" key="2">
    <source>
        <dbReference type="Proteomes" id="UP001239111"/>
    </source>
</evidence>